<keyword evidence="3" id="KW-1185">Reference proteome</keyword>
<evidence type="ECO:0000313" key="2">
    <source>
        <dbReference type="EMBL" id="SHI78588.1"/>
    </source>
</evidence>
<dbReference type="InterPro" id="IPR022601">
    <property type="entry name" value="DUF3160"/>
</dbReference>
<organism evidence="2 3">
    <name type="scientific">Desulfofundulus thermosubterraneus DSM 16057</name>
    <dbReference type="NCBI Taxonomy" id="1121432"/>
    <lineage>
        <taxon>Bacteria</taxon>
        <taxon>Bacillati</taxon>
        <taxon>Bacillota</taxon>
        <taxon>Clostridia</taxon>
        <taxon>Eubacteriales</taxon>
        <taxon>Peptococcaceae</taxon>
        <taxon>Desulfofundulus</taxon>
    </lineage>
</organism>
<protein>
    <recommendedName>
        <fullName evidence="4">DUF3160 domain-containing protein</fullName>
    </recommendedName>
</protein>
<dbReference type="Proteomes" id="UP000184529">
    <property type="component" value="Unassembled WGS sequence"/>
</dbReference>
<keyword evidence="1" id="KW-0472">Membrane</keyword>
<reference evidence="3" key="1">
    <citation type="submission" date="2016-11" db="EMBL/GenBank/DDBJ databases">
        <authorList>
            <person name="Varghese N."/>
            <person name="Submissions S."/>
        </authorList>
    </citation>
    <scope>NUCLEOTIDE SEQUENCE [LARGE SCALE GENOMIC DNA]</scope>
    <source>
        <strain evidence="3">DSM 16057</strain>
    </source>
</reference>
<name>A0A1M6DZZ6_9FIRM</name>
<dbReference type="AlphaFoldDB" id="A0A1M6DZZ6"/>
<dbReference type="STRING" id="1121432.SAMN02745219_01068"/>
<dbReference type="Pfam" id="PF11369">
    <property type="entry name" value="DUF3160"/>
    <property type="match status" value="1"/>
</dbReference>
<proteinExistence type="predicted"/>
<evidence type="ECO:0008006" key="4">
    <source>
        <dbReference type="Google" id="ProtNLM"/>
    </source>
</evidence>
<feature type="transmembrane region" description="Helical" evidence="1">
    <location>
        <begin position="21"/>
        <end position="43"/>
    </location>
</feature>
<evidence type="ECO:0000256" key="1">
    <source>
        <dbReference type="SAM" id="Phobius"/>
    </source>
</evidence>
<sequence>MNGKVSLLKRRKKDPRAGKRFPFIFSLPGGIFILMLLVVLVGGCANHATPGVREQAEKTFLPPTAFASNFAAYEEEPVKVTPAVKPYRVAQDLSNITNKDMFQLSGAARKLLIQNGFVVVPSRDHREFFTLYEMNRYQPVPLFVTTDSLLHNYHLFFDHLLRVIETEKLAPELKELNRVMLSRAEKHYAALKGTAWENAAKRNLGFFAVAAKLMNPGSAVPAVVSSEVARELALIGKHAGIEISPVMNVGGSDDPLNAPREDYSQYIPRGHYEKTDLLKAYFKTMMWYGRQTFRFSNEDETKSALLITLALVQDENRQRWEKIYAPTSFFVGQSDDITYRQLQELLGNIYGSSFDLKTIVSDSEKWNTFLEAARELPPPTINSMPIFDETIQPDREKEIKGFRFMGQRFTVDAAIFQRLVYREVKENSRGERRMLPRGLDIPAAMGSAEAYNILKALGETDYQNYPENRLLPPGKRHPLPKKVVWPEVHAQKHLIEIDLVDIDGDGKNELIAIEGDYSDPGVRQVSAWRWNGWGFSLITKEEGGIPAPGNYKFDLGG</sequence>
<evidence type="ECO:0000313" key="3">
    <source>
        <dbReference type="Proteomes" id="UP000184529"/>
    </source>
</evidence>
<keyword evidence="1" id="KW-1133">Transmembrane helix</keyword>
<dbReference type="SMART" id="SM01325">
    <property type="entry name" value="DUF3160"/>
    <property type="match status" value="1"/>
</dbReference>
<keyword evidence="1" id="KW-0812">Transmembrane</keyword>
<dbReference type="EMBL" id="FQZM01000011">
    <property type="protein sequence ID" value="SHI78588.1"/>
    <property type="molecule type" value="Genomic_DNA"/>
</dbReference>
<gene>
    <name evidence="2" type="ORF">SAMN02745219_01068</name>
</gene>
<accession>A0A1M6DZZ6</accession>